<gene>
    <name evidence="3" type="ORF">GIL414_LOCUS14952</name>
    <name evidence="2" type="ORF">KQP761_LOCUS24917</name>
</gene>
<protein>
    <submittedName>
        <fullName evidence="2">Uncharacterized protein</fullName>
    </submittedName>
</protein>
<dbReference type="Proteomes" id="UP000663834">
    <property type="component" value="Unassembled WGS sequence"/>
</dbReference>
<feature type="compositionally biased region" description="Low complexity" evidence="1">
    <location>
        <begin position="45"/>
        <end position="54"/>
    </location>
</feature>
<dbReference type="AlphaFoldDB" id="A0A816CG32"/>
<dbReference type="EMBL" id="CAJOBJ010006449">
    <property type="protein sequence ID" value="CAF4060767.1"/>
    <property type="molecule type" value="Genomic_DNA"/>
</dbReference>
<evidence type="ECO:0000256" key="1">
    <source>
        <dbReference type="SAM" id="MobiDB-lite"/>
    </source>
</evidence>
<organism evidence="2 4">
    <name type="scientific">Rotaria magnacalcarata</name>
    <dbReference type="NCBI Taxonomy" id="392030"/>
    <lineage>
        <taxon>Eukaryota</taxon>
        <taxon>Metazoa</taxon>
        <taxon>Spiralia</taxon>
        <taxon>Gnathifera</taxon>
        <taxon>Rotifera</taxon>
        <taxon>Eurotatoria</taxon>
        <taxon>Bdelloidea</taxon>
        <taxon>Philodinida</taxon>
        <taxon>Philodinidae</taxon>
        <taxon>Rotaria</taxon>
    </lineage>
</organism>
<sequence>MYQSNIDDTRILVNTPPRGSSVRSKLQVRTSQSSTLNRSLHRTLSNESTSSSISRRPKNRSRSGGGLGRGDDFGRAQVKENGP</sequence>
<name>A0A816CG32_9BILA</name>
<feature type="compositionally biased region" description="Polar residues" evidence="1">
    <location>
        <begin position="17"/>
        <end position="38"/>
    </location>
</feature>
<evidence type="ECO:0000313" key="4">
    <source>
        <dbReference type="Proteomes" id="UP000663834"/>
    </source>
</evidence>
<feature type="region of interest" description="Disordered" evidence="1">
    <location>
        <begin position="1"/>
        <end position="83"/>
    </location>
</feature>
<reference evidence="2" key="1">
    <citation type="submission" date="2021-02" db="EMBL/GenBank/DDBJ databases">
        <authorList>
            <person name="Nowell W R."/>
        </authorList>
    </citation>
    <scope>NUCLEOTIDE SEQUENCE</scope>
</reference>
<dbReference type="EMBL" id="CAJNOW010013627">
    <property type="protein sequence ID" value="CAF1622956.1"/>
    <property type="molecule type" value="Genomic_DNA"/>
</dbReference>
<evidence type="ECO:0000313" key="2">
    <source>
        <dbReference type="EMBL" id="CAF1622956.1"/>
    </source>
</evidence>
<feature type="compositionally biased region" description="Basic and acidic residues" evidence="1">
    <location>
        <begin position="69"/>
        <end position="83"/>
    </location>
</feature>
<evidence type="ECO:0000313" key="3">
    <source>
        <dbReference type="EMBL" id="CAF4060767.1"/>
    </source>
</evidence>
<proteinExistence type="predicted"/>
<accession>A0A816CG32</accession>
<dbReference type="Proteomes" id="UP000681720">
    <property type="component" value="Unassembled WGS sequence"/>
</dbReference>
<comment type="caution">
    <text evidence="2">The sequence shown here is derived from an EMBL/GenBank/DDBJ whole genome shotgun (WGS) entry which is preliminary data.</text>
</comment>